<feature type="compositionally biased region" description="Low complexity" evidence="15">
    <location>
        <begin position="708"/>
        <end position="734"/>
    </location>
</feature>
<dbReference type="PROSITE" id="PS00010">
    <property type="entry name" value="ASX_HYDROXYL"/>
    <property type="match status" value="1"/>
</dbReference>
<evidence type="ECO:0000313" key="23">
    <source>
        <dbReference type="RefSeq" id="XP_005721246.1"/>
    </source>
</evidence>
<dbReference type="InterPro" id="IPR000436">
    <property type="entry name" value="Sushi_SCR_CCP_dom"/>
</dbReference>
<dbReference type="InterPro" id="IPR013106">
    <property type="entry name" value="Ig_V-set"/>
</dbReference>
<evidence type="ECO:0000256" key="6">
    <source>
        <dbReference type="ARBA" id="ARBA00022737"/>
    </source>
</evidence>
<evidence type="ECO:0000259" key="17">
    <source>
        <dbReference type="PROSITE" id="PS50026"/>
    </source>
</evidence>
<dbReference type="PROSITE" id="PS50963">
    <property type="entry name" value="LINK_2"/>
    <property type="match status" value="2"/>
</dbReference>
<dbReference type="PANTHER" id="PTHR22804:SF24">
    <property type="entry name" value="NEUROCAN CORE PROTEIN"/>
    <property type="match status" value="1"/>
</dbReference>
<feature type="compositionally biased region" description="Low complexity" evidence="15">
    <location>
        <begin position="862"/>
        <end position="878"/>
    </location>
</feature>
<dbReference type="FunFam" id="2.10.70.10:FF:000003">
    <property type="entry name" value="Versican core protein"/>
    <property type="match status" value="1"/>
</dbReference>
<keyword evidence="9 12" id="KW-1015">Disulfide bond</keyword>
<comment type="caution">
    <text evidence="12">Lacks conserved residue(s) required for the propagation of feature annotation.</text>
</comment>
<dbReference type="PROSITE" id="PS50835">
    <property type="entry name" value="IG_LIKE"/>
    <property type="match status" value="1"/>
</dbReference>
<evidence type="ECO:0000256" key="1">
    <source>
        <dbReference type="ARBA" id="ARBA00004613"/>
    </source>
</evidence>
<dbReference type="InterPro" id="IPR013032">
    <property type="entry name" value="EGF-like_CS"/>
</dbReference>
<dbReference type="CDD" id="cd00033">
    <property type="entry name" value="CCP"/>
    <property type="match status" value="1"/>
</dbReference>
<protein>
    <submittedName>
        <fullName evidence="23">Neurocan core protein-like</fullName>
    </submittedName>
</protein>
<feature type="domain" description="Sushi" evidence="20">
    <location>
        <begin position="1203"/>
        <end position="1263"/>
    </location>
</feature>
<dbReference type="GO" id="GO:0005540">
    <property type="term" value="F:hyaluronic acid binding"/>
    <property type="evidence" value="ECO:0007669"/>
    <property type="project" value="InterPro"/>
</dbReference>
<keyword evidence="22" id="KW-1185">Reference proteome</keyword>
<evidence type="ECO:0000256" key="9">
    <source>
        <dbReference type="ARBA" id="ARBA00023157"/>
    </source>
</evidence>
<feature type="chain" id="PRO_5041212744" evidence="16">
    <location>
        <begin position="29"/>
        <end position="1302"/>
    </location>
</feature>
<feature type="domain" description="Link" evidence="21">
    <location>
        <begin position="155"/>
        <end position="250"/>
    </location>
</feature>
<gene>
    <name evidence="23" type="primary">LOC102200990</name>
</gene>
<dbReference type="InterPro" id="IPR050691">
    <property type="entry name" value="Hyaluronan_bind_Proteoglycan"/>
</dbReference>
<dbReference type="PRINTS" id="PR01265">
    <property type="entry name" value="LINKMODULE"/>
</dbReference>
<dbReference type="CDD" id="cd00054">
    <property type="entry name" value="EGF_CA"/>
    <property type="match status" value="2"/>
</dbReference>
<accession>A0A9Y3QQP7</accession>
<dbReference type="GO" id="GO:0001501">
    <property type="term" value="P:skeletal system development"/>
    <property type="evidence" value="ECO:0007669"/>
    <property type="project" value="TreeGrafter"/>
</dbReference>
<feature type="signal peptide" evidence="16">
    <location>
        <begin position="1"/>
        <end position="28"/>
    </location>
</feature>
<dbReference type="InterPro" id="IPR007110">
    <property type="entry name" value="Ig-like_dom"/>
</dbReference>
<dbReference type="InterPro" id="IPR016186">
    <property type="entry name" value="C-type_lectin-like/link_sf"/>
</dbReference>
<dbReference type="SMART" id="SM00034">
    <property type="entry name" value="CLECT"/>
    <property type="match status" value="1"/>
</dbReference>
<dbReference type="PROSITE" id="PS50026">
    <property type="entry name" value="EGF_3"/>
    <property type="match status" value="2"/>
</dbReference>
<dbReference type="GeneID" id="102200990"/>
<evidence type="ECO:0000256" key="5">
    <source>
        <dbReference type="ARBA" id="ARBA00022729"/>
    </source>
</evidence>
<dbReference type="FunFam" id="2.10.25.10:FF:000006">
    <property type="entry name" value="Versican core protein-like isoform 1"/>
    <property type="match status" value="1"/>
</dbReference>
<dbReference type="PANTHER" id="PTHR22804">
    <property type="entry name" value="AGGRECAN/VERSICAN PROTEOGLYCAN"/>
    <property type="match status" value="1"/>
</dbReference>
<feature type="compositionally biased region" description="Basic residues" evidence="15">
    <location>
        <begin position="1270"/>
        <end position="1287"/>
    </location>
</feature>
<dbReference type="InterPro" id="IPR035976">
    <property type="entry name" value="Sushi/SCR/CCP_sf"/>
</dbReference>
<keyword evidence="6" id="KW-0677">Repeat</keyword>
<dbReference type="InterPro" id="IPR000742">
    <property type="entry name" value="EGF"/>
</dbReference>
<dbReference type="InterPro" id="IPR036179">
    <property type="entry name" value="Ig-like_dom_sf"/>
</dbReference>
<evidence type="ECO:0000256" key="10">
    <source>
        <dbReference type="ARBA" id="ARBA00023180"/>
    </source>
</evidence>
<evidence type="ECO:0000313" key="22">
    <source>
        <dbReference type="Proteomes" id="UP000695023"/>
    </source>
</evidence>
<feature type="disulfide bond" evidence="13">
    <location>
        <begin position="1205"/>
        <end position="1248"/>
    </location>
</feature>
<dbReference type="InterPro" id="IPR018378">
    <property type="entry name" value="C-type_lectin_CS"/>
</dbReference>
<dbReference type="CDD" id="cd03517">
    <property type="entry name" value="Link_domain_CSPGs_modules_1_3"/>
    <property type="match status" value="1"/>
</dbReference>
<dbReference type="SMART" id="SM00032">
    <property type="entry name" value="CCP"/>
    <property type="match status" value="1"/>
</dbReference>
<dbReference type="SMART" id="SM00445">
    <property type="entry name" value="LINK"/>
    <property type="match status" value="2"/>
</dbReference>
<dbReference type="PROSITE" id="PS00615">
    <property type="entry name" value="C_TYPE_LECTIN_1"/>
    <property type="match status" value="1"/>
</dbReference>
<dbReference type="PROSITE" id="PS00022">
    <property type="entry name" value="EGF_1"/>
    <property type="match status" value="2"/>
</dbReference>
<evidence type="ECO:0000256" key="14">
    <source>
        <dbReference type="PROSITE-ProRule" id="PRU00323"/>
    </source>
</evidence>
<dbReference type="InterPro" id="IPR000152">
    <property type="entry name" value="EGF-type_Asp/Asn_hydroxyl_site"/>
</dbReference>
<feature type="compositionally biased region" description="Polar residues" evidence="15">
    <location>
        <begin position="543"/>
        <end position="593"/>
    </location>
</feature>
<dbReference type="Proteomes" id="UP000695023">
    <property type="component" value="Unplaced"/>
</dbReference>
<feature type="compositionally biased region" description="Polar residues" evidence="15">
    <location>
        <begin position="810"/>
        <end position="835"/>
    </location>
</feature>
<feature type="compositionally biased region" description="Basic and acidic residues" evidence="15">
    <location>
        <begin position="1288"/>
        <end position="1302"/>
    </location>
</feature>
<feature type="region of interest" description="Disordered" evidence="15">
    <location>
        <begin position="786"/>
        <end position="927"/>
    </location>
</feature>
<dbReference type="FunFam" id="2.10.25.10:FF:000537">
    <property type="entry name" value="Notch 3"/>
    <property type="match status" value="1"/>
</dbReference>
<feature type="domain" description="EGF-like" evidence="17">
    <location>
        <begin position="1036"/>
        <end position="1072"/>
    </location>
</feature>
<feature type="compositionally biased region" description="Basic and acidic residues" evidence="15">
    <location>
        <begin position="641"/>
        <end position="663"/>
    </location>
</feature>
<dbReference type="SUPFAM" id="SSF57535">
    <property type="entry name" value="Complement control module/SCR domain"/>
    <property type="match status" value="1"/>
</dbReference>
<evidence type="ECO:0000256" key="13">
    <source>
        <dbReference type="PROSITE-ProRule" id="PRU00302"/>
    </source>
</evidence>
<feature type="region of interest" description="Disordered" evidence="15">
    <location>
        <begin position="1270"/>
        <end position="1302"/>
    </location>
</feature>
<dbReference type="SMART" id="SM00409">
    <property type="entry name" value="IG"/>
    <property type="match status" value="1"/>
</dbReference>
<dbReference type="FunFam" id="3.10.100.10:FF:000002">
    <property type="entry name" value="Hyaluronan proteoglycan link protein 1"/>
    <property type="match status" value="2"/>
</dbReference>
<feature type="domain" description="Ig-like" evidence="19">
    <location>
        <begin position="15"/>
        <end position="151"/>
    </location>
</feature>
<keyword evidence="3 12" id="KW-0245">EGF-like domain</keyword>
<feature type="compositionally biased region" description="Polar residues" evidence="15">
    <location>
        <begin position="377"/>
        <end position="396"/>
    </location>
</feature>
<evidence type="ECO:0000259" key="18">
    <source>
        <dbReference type="PROSITE" id="PS50041"/>
    </source>
</evidence>
<feature type="region of interest" description="Disordered" evidence="15">
    <location>
        <begin position="500"/>
        <end position="734"/>
    </location>
</feature>
<dbReference type="InterPro" id="IPR013783">
    <property type="entry name" value="Ig-like_fold"/>
</dbReference>
<name>A0A9Y3QQP7_9CICH</name>
<dbReference type="FunFam" id="3.10.100.10:FF:000003">
    <property type="entry name" value="Versican core protein"/>
    <property type="match status" value="1"/>
</dbReference>
<feature type="compositionally biased region" description="Low complexity" evidence="15">
    <location>
        <begin position="886"/>
        <end position="900"/>
    </location>
</feature>
<dbReference type="InterPro" id="IPR018097">
    <property type="entry name" value="EGF_Ca-bd_CS"/>
</dbReference>
<feature type="disulfide bond" evidence="13">
    <location>
        <begin position="1234"/>
        <end position="1261"/>
    </location>
</feature>
<dbReference type="Pfam" id="PF12661">
    <property type="entry name" value="hEGF"/>
    <property type="match status" value="1"/>
</dbReference>
<dbReference type="SMART" id="SM00181">
    <property type="entry name" value="EGF"/>
    <property type="match status" value="2"/>
</dbReference>
<dbReference type="Gene3D" id="2.60.40.10">
    <property type="entry name" value="Immunoglobulins"/>
    <property type="match status" value="1"/>
</dbReference>
<evidence type="ECO:0000259" key="21">
    <source>
        <dbReference type="PROSITE" id="PS50963"/>
    </source>
</evidence>
<dbReference type="Pfam" id="PF00008">
    <property type="entry name" value="EGF"/>
    <property type="match status" value="1"/>
</dbReference>
<dbReference type="Gene3D" id="2.10.25.10">
    <property type="entry name" value="Laminin"/>
    <property type="match status" value="2"/>
</dbReference>
<feature type="region of interest" description="Disordered" evidence="15">
    <location>
        <begin position="376"/>
        <end position="409"/>
    </location>
</feature>
<dbReference type="InterPro" id="IPR001304">
    <property type="entry name" value="C-type_lectin-like"/>
</dbReference>
<dbReference type="GO" id="GO:0007417">
    <property type="term" value="P:central nervous system development"/>
    <property type="evidence" value="ECO:0007669"/>
    <property type="project" value="TreeGrafter"/>
</dbReference>
<dbReference type="GO" id="GO:0005509">
    <property type="term" value="F:calcium ion binding"/>
    <property type="evidence" value="ECO:0007669"/>
    <property type="project" value="InterPro"/>
</dbReference>
<dbReference type="InterPro" id="IPR016187">
    <property type="entry name" value="CTDL_fold"/>
</dbReference>
<sequence length="1302" mass="141090">MGLALCAAGRQILFPLMLLLSLSLGATSSIVNMRRITHPTVQQMLAGKATLPCVFTLQTSTSTGPPHLLWTRTRLAGGGQGAPSEQTVLSAKGDVIKVNKAFSGRIMLPGYAANPLNATMEISSLRTNDSGTYHCQVVMGNDYEKDTVPLVVSGVVFHYRSPSARYALSFSDAQRACQENSAQIATPAQLWAAYHDNFASCSAGWLDDQTVRYAVQVPELGCYGHKEYSAGVRNYGKRDPKELFDVYCFAKELDGEVFHSSVPGRLSLSSASDRCVSLGGQLATVGQLYLAWRAGLDSCAPGWLSDGSVRYPVTWPRADCGGTEPGVRTVTPNDTADNTTALYDAYCYRGKVKNTGSISQIYTSLWKPWSYLAGSSDADSTGTASPDVTSQQTTAIRESPDDSELSPSNWTGLVDLEEEDSFHSADASSDPWSSESSTTYVTLQLIPGQNSFDWGASLEPGPDSEEFLLPPVHPTPPEKKVISKIVKSIWKPWNYLVGTEDEEGTQSPRGESEEEKIVTKKVDEGSQESSTAPSGLLSLGTPWFSSPTGERTTPASEDSPTHLASTLAASSISMTTESNKSWENSETPTSITSRPAPEIPSSSGDAWIRVDAETTTQPGDKRGETVTSRASGRGRGRGKKNRGEDRSRGEEKGRGEERGKAEEEGSGEITGAEAKGEIQVSRRPVGTSKPRERSRERSRERGHRRGHSTTTTTTTTTDTASTTADTTTTIDDTTTTTADTASTTADMITTIDDTTTTTADTTATTADMITTIADTTAAIADISTTTTITTDRPHEPIDMTTSGTERDFPTSKSSPALPQAEKSSLSVSDAPYQTLSSSPSAPPSTMPSISFFKPSQSEAESHFLPSSIPSSFSPTLTPSSPPLHPQTPSFSPSVPSNVPSETQTVGLGDKATSPHSKNQESSTDALTPLHLVPVEKVVVNGSLDNPLSLSGPPDEEEPAWSHSVGSGALLPVTMEEESSSTGGGGINISTTALSPTSEVEPCMTNPCLHGGKCLPQGTGYTCYCPQGYTGENCEIDVDDCQSEPCANGGTCIDKIDSFLCLCLPSYGGDMCEKDVEGCEHGWRKFHGHCYRYFTHRHTWEDAEKDCREHSAHLSSVVSAAEQEFINGLGHDNAWIGLNDRTVEEDFQWTDTNDLVYENWRESQPDNFFAGGEDCVVTIAHEDGKWNDVPCNYNLPYICKKGTVLCGTPPAVENAHLIGRRRSHYDIHSVVRYQCSEGFYQRHIPTARCRADGSWERPRIICTKSRRLHRYRRHHRNQRHDRHGHRRHGGEGHKAREDAHSYY</sequence>
<dbReference type="PROSITE" id="PS01187">
    <property type="entry name" value="EGF_CA"/>
    <property type="match status" value="1"/>
</dbReference>
<dbReference type="SMART" id="SM00179">
    <property type="entry name" value="EGF_CA"/>
    <property type="match status" value="2"/>
</dbReference>
<evidence type="ECO:0000256" key="16">
    <source>
        <dbReference type="SAM" id="SignalP"/>
    </source>
</evidence>
<feature type="compositionally biased region" description="Polar residues" evidence="15">
    <location>
        <begin position="913"/>
        <end position="925"/>
    </location>
</feature>
<reference evidence="23" key="1">
    <citation type="submission" date="2025-08" db="UniProtKB">
        <authorList>
            <consortium name="RefSeq"/>
        </authorList>
    </citation>
    <scope>IDENTIFICATION</scope>
</reference>
<dbReference type="PROSITE" id="PS50041">
    <property type="entry name" value="C_TYPE_LECTIN_2"/>
    <property type="match status" value="1"/>
</dbReference>
<dbReference type="PROSITE" id="PS01186">
    <property type="entry name" value="EGF_2"/>
    <property type="match status" value="1"/>
</dbReference>
<proteinExistence type="predicted"/>
<dbReference type="Pfam" id="PF07686">
    <property type="entry name" value="V-set"/>
    <property type="match status" value="1"/>
</dbReference>
<feature type="disulfide bond" evidence="14">
    <location>
        <begin position="299"/>
        <end position="320"/>
    </location>
</feature>
<comment type="subcellular location">
    <subcellularLocation>
        <location evidence="1">Secreted</location>
    </subcellularLocation>
</comment>
<keyword evidence="5 16" id="KW-0732">Signal</keyword>
<evidence type="ECO:0000256" key="11">
    <source>
        <dbReference type="ARBA" id="ARBA00023319"/>
    </source>
</evidence>
<dbReference type="GO" id="GO:0007155">
    <property type="term" value="P:cell adhesion"/>
    <property type="evidence" value="ECO:0007669"/>
    <property type="project" value="InterPro"/>
</dbReference>
<dbReference type="InterPro" id="IPR003599">
    <property type="entry name" value="Ig_sub"/>
</dbReference>
<dbReference type="GO" id="GO:0045202">
    <property type="term" value="C:synapse"/>
    <property type="evidence" value="ECO:0007669"/>
    <property type="project" value="TreeGrafter"/>
</dbReference>
<dbReference type="Pfam" id="PF00193">
    <property type="entry name" value="Xlink"/>
    <property type="match status" value="2"/>
</dbReference>
<evidence type="ECO:0000259" key="19">
    <source>
        <dbReference type="PROSITE" id="PS50835"/>
    </source>
</evidence>
<feature type="compositionally biased region" description="Basic and acidic residues" evidence="15">
    <location>
        <begin position="689"/>
        <end position="699"/>
    </location>
</feature>
<dbReference type="Pfam" id="PF00059">
    <property type="entry name" value="Lectin_C"/>
    <property type="match status" value="1"/>
</dbReference>
<keyword evidence="11" id="KW-0393">Immunoglobulin domain</keyword>
<dbReference type="Pfam" id="PF00084">
    <property type="entry name" value="Sushi"/>
    <property type="match status" value="1"/>
</dbReference>
<dbReference type="Gene3D" id="2.10.70.10">
    <property type="entry name" value="Complement Module, domain 1"/>
    <property type="match status" value="1"/>
</dbReference>
<feature type="domain" description="EGF-like" evidence="17">
    <location>
        <begin position="998"/>
        <end position="1034"/>
    </location>
</feature>
<evidence type="ECO:0000259" key="20">
    <source>
        <dbReference type="PROSITE" id="PS50923"/>
    </source>
</evidence>
<evidence type="ECO:0000256" key="3">
    <source>
        <dbReference type="ARBA" id="ARBA00022536"/>
    </source>
</evidence>
<evidence type="ECO:0000256" key="2">
    <source>
        <dbReference type="ARBA" id="ARBA00022525"/>
    </source>
</evidence>
<dbReference type="GO" id="GO:0005615">
    <property type="term" value="C:extracellular space"/>
    <property type="evidence" value="ECO:0007669"/>
    <property type="project" value="TreeGrafter"/>
</dbReference>
<keyword evidence="4 13" id="KW-0768">Sushi</keyword>
<feature type="domain" description="C-type lectin" evidence="18">
    <location>
        <begin position="1085"/>
        <end position="1199"/>
    </location>
</feature>
<feature type="domain" description="Link" evidence="21">
    <location>
        <begin position="256"/>
        <end position="349"/>
    </location>
</feature>
<dbReference type="SUPFAM" id="SSF56436">
    <property type="entry name" value="C-type lectin-like"/>
    <property type="match status" value="3"/>
</dbReference>
<keyword evidence="2" id="KW-0964">Secreted</keyword>
<dbReference type="PROSITE" id="PS01241">
    <property type="entry name" value="LINK_1"/>
    <property type="match status" value="1"/>
</dbReference>
<keyword evidence="8" id="KW-0654">Proteoglycan</keyword>
<evidence type="ECO:0000256" key="12">
    <source>
        <dbReference type="PROSITE-ProRule" id="PRU00076"/>
    </source>
</evidence>
<dbReference type="Gene3D" id="3.10.100.10">
    <property type="entry name" value="Mannose-Binding Protein A, subunit A"/>
    <property type="match status" value="3"/>
</dbReference>
<dbReference type="SMART" id="SM00406">
    <property type="entry name" value="IGv"/>
    <property type="match status" value="1"/>
</dbReference>
<dbReference type="InterPro" id="IPR001881">
    <property type="entry name" value="EGF-like_Ca-bd_dom"/>
</dbReference>
<keyword evidence="10" id="KW-0325">Glycoprotein</keyword>
<dbReference type="GO" id="GO:0010001">
    <property type="term" value="P:glial cell differentiation"/>
    <property type="evidence" value="ECO:0007669"/>
    <property type="project" value="TreeGrafter"/>
</dbReference>
<dbReference type="GO" id="GO:0002052">
    <property type="term" value="P:positive regulation of neuroblast proliferation"/>
    <property type="evidence" value="ECO:0007669"/>
    <property type="project" value="TreeGrafter"/>
</dbReference>
<dbReference type="SUPFAM" id="SSF48726">
    <property type="entry name" value="Immunoglobulin"/>
    <property type="match status" value="1"/>
</dbReference>
<dbReference type="GO" id="GO:0072534">
    <property type="term" value="C:perineuronal net"/>
    <property type="evidence" value="ECO:0007669"/>
    <property type="project" value="TreeGrafter"/>
</dbReference>
<dbReference type="PROSITE" id="PS50923">
    <property type="entry name" value="SUSHI"/>
    <property type="match status" value="1"/>
</dbReference>
<dbReference type="SUPFAM" id="SSF57196">
    <property type="entry name" value="EGF/Laminin"/>
    <property type="match status" value="1"/>
</dbReference>
<feature type="disulfide bond" evidence="12">
    <location>
        <begin position="1062"/>
        <end position="1071"/>
    </location>
</feature>
<organism evidence="22 23">
    <name type="scientific">Pundamilia nyererei</name>
    <dbReference type="NCBI Taxonomy" id="303518"/>
    <lineage>
        <taxon>Eukaryota</taxon>
        <taxon>Metazoa</taxon>
        <taxon>Chordata</taxon>
        <taxon>Craniata</taxon>
        <taxon>Vertebrata</taxon>
        <taxon>Euteleostomi</taxon>
        <taxon>Actinopterygii</taxon>
        <taxon>Neopterygii</taxon>
        <taxon>Teleostei</taxon>
        <taxon>Neoteleostei</taxon>
        <taxon>Acanthomorphata</taxon>
        <taxon>Ovalentaria</taxon>
        <taxon>Cichlomorphae</taxon>
        <taxon>Cichliformes</taxon>
        <taxon>Cichlidae</taxon>
        <taxon>African cichlids</taxon>
        <taxon>Pseudocrenilabrinae</taxon>
        <taxon>Haplochromini</taxon>
        <taxon>Pundamilia</taxon>
    </lineage>
</organism>
<evidence type="ECO:0000256" key="7">
    <source>
        <dbReference type="ARBA" id="ARBA00022837"/>
    </source>
</evidence>
<feature type="disulfide bond" evidence="12">
    <location>
        <begin position="1024"/>
        <end position="1033"/>
    </location>
</feature>
<feature type="disulfide bond" evidence="14">
    <location>
        <begin position="201"/>
        <end position="222"/>
    </location>
</feature>
<evidence type="ECO:0000256" key="4">
    <source>
        <dbReference type="ARBA" id="ARBA00022659"/>
    </source>
</evidence>
<evidence type="ECO:0000256" key="15">
    <source>
        <dbReference type="SAM" id="MobiDB-lite"/>
    </source>
</evidence>
<dbReference type="InterPro" id="IPR000538">
    <property type="entry name" value="Link_dom"/>
</dbReference>
<dbReference type="RefSeq" id="XP_005721246.1">
    <property type="nucleotide sequence ID" value="XM_005721189.2"/>
</dbReference>
<evidence type="ECO:0000256" key="8">
    <source>
        <dbReference type="ARBA" id="ARBA00022974"/>
    </source>
</evidence>
<feature type="compositionally biased region" description="Basic and acidic residues" evidence="15">
    <location>
        <begin position="515"/>
        <end position="524"/>
    </location>
</feature>
<keyword evidence="7" id="KW-0106">Calcium</keyword>